<keyword evidence="8 10" id="KW-0030">Aminoacyl-tRNA synthetase</keyword>
<dbReference type="AlphaFoldDB" id="A0A523RW79"/>
<dbReference type="Gene3D" id="1.10.730.10">
    <property type="entry name" value="Isoleucyl-tRNA Synthetase, Domain 1"/>
    <property type="match status" value="1"/>
</dbReference>
<comment type="subcellular location">
    <subcellularLocation>
        <location evidence="1 10">Cytoplasm</location>
    </subcellularLocation>
</comment>
<organism evidence="14 15">
    <name type="scientific">Aerophobetes bacterium</name>
    <dbReference type="NCBI Taxonomy" id="2030807"/>
    <lineage>
        <taxon>Bacteria</taxon>
        <taxon>Candidatus Aerophobota</taxon>
    </lineage>
</organism>
<dbReference type="PROSITE" id="PS00178">
    <property type="entry name" value="AA_TRNA_LIGASE_I"/>
    <property type="match status" value="1"/>
</dbReference>
<keyword evidence="4 10" id="KW-0436">Ligase</keyword>
<dbReference type="EC" id="6.1.1.19" evidence="10"/>
<comment type="catalytic activity">
    <reaction evidence="9 10">
        <text>tRNA(Arg) + L-arginine + ATP = L-arginyl-tRNA(Arg) + AMP + diphosphate</text>
        <dbReference type="Rhea" id="RHEA:20301"/>
        <dbReference type="Rhea" id="RHEA-COMP:9658"/>
        <dbReference type="Rhea" id="RHEA-COMP:9673"/>
        <dbReference type="ChEBI" id="CHEBI:30616"/>
        <dbReference type="ChEBI" id="CHEBI:32682"/>
        <dbReference type="ChEBI" id="CHEBI:33019"/>
        <dbReference type="ChEBI" id="CHEBI:78442"/>
        <dbReference type="ChEBI" id="CHEBI:78513"/>
        <dbReference type="ChEBI" id="CHEBI:456215"/>
        <dbReference type="EC" id="6.1.1.19"/>
    </reaction>
</comment>
<name>A0A523RW79_UNCAE</name>
<dbReference type="Gene3D" id="3.30.1360.70">
    <property type="entry name" value="Arginyl tRNA synthetase N-terminal domain"/>
    <property type="match status" value="1"/>
</dbReference>
<keyword evidence="3 10" id="KW-0963">Cytoplasm</keyword>
<dbReference type="SUPFAM" id="SSF55190">
    <property type="entry name" value="Arginyl-tRNA synthetase (ArgRS), N-terminal 'additional' domain"/>
    <property type="match status" value="1"/>
</dbReference>
<dbReference type="Proteomes" id="UP000316360">
    <property type="component" value="Unassembled WGS sequence"/>
</dbReference>
<dbReference type="FunFam" id="1.10.730.10:FF:000008">
    <property type="entry name" value="Arginine--tRNA ligase"/>
    <property type="match status" value="1"/>
</dbReference>
<evidence type="ECO:0000256" key="7">
    <source>
        <dbReference type="ARBA" id="ARBA00022917"/>
    </source>
</evidence>
<comment type="similarity">
    <text evidence="2 10 11">Belongs to the class-I aminoacyl-tRNA synthetase family.</text>
</comment>
<evidence type="ECO:0000256" key="8">
    <source>
        <dbReference type="ARBA" id="ARBA00023146"/>
    </source>
</evidence>
<dbReference type="PRINTS" id="PR01038">
    <property type="entry name" value="TRNASYNTHARG"/>
</dbReference>
<sequence>MNNSIKKLIEDVLYKTCKESGISREHLPPIFINQPKKKEWGDLSTNLPFSLSQKTGKSASHIGKLLTSSLENEKLFSRVEFIPPGFINFFISSLYLKQTLKKILIQKEEFTQFSSGKSKKVQIEFVSANPTGPLHIGHGRAAAFGDSLANILSKVGYEVEREYYVNDVGGQIKRLFSSVWARLKELEGEKVSFPQDGYKGEYLIEIAKKAKKELGSKLSEIAKGVDLEKEIAKEEKINQITEGFSSEKKMAQKKREEKAESQILGLLGRFAVNEILKEIKVDLKAFGVRFDSWISESSLHQKKAIPEVLSYLQEKNYLYEKDGALWFKTSLFLPGEEDRVLRRRNGDYTYFASDIAYHQDKLSRRFDRVIDIWGADHIGYVPRIKAAIQALGYPEKTLQVIIYQLVTLKRGKKRISASTREGKFIPLKEVLDEVGRDAARFFFLSRTCGSHLDFDLELAKKQTPENPVFYVQYAHARICSILENARENRIKINNPDEVKLDLLTTPEERELMKELSLLPDEVYEAAESLEPHRLTTYLQELATLFHQFYTRHRVISEDRKLTQARLMLVKAIKVTIGDVLGLLGISVPQKM</sequence>
<dbReference type="InterPro" id="IPR035684">
    <property type="entry name" value="ArgRS_core"/>
</dbReference>
<dbReference type="SUPFAM" id="SSF47323">
    <property type="entry name" value="Anticodon-binding domain of a subclass of class I aminoacyl-tRNA synthetases"/>
    <property type="match status" value="1"/>
</dbReference>
<dbReference type="GO" id="GO:0004814">
    <property type="term" value="F:arginine-tRNA ligase activity"/>
    <property type="evidence" value="ECO:0007669"/>
    <property type="project" value="UniProtKB-UniRule"/>
</dbReference>
<dbReference type="HAMAP" id="MF_00123">
    <property type="entry name" value="Arg_tRNA_synth"/>
    <property type="match status" value="1"/>
</dbReference>
<dbReference type="InterPro" id="IPR009080">
    <property type="entry name" value="tRNAsynth_Ia_anticodon-bd"/>
</dbReference>
<evidence type="ECO:0000259" key="13">
    <source>
        <dbReference type="SMART" id="SM01016"/>
    </source>
</evidence>
<dbReference type="Pfam" id="PF03485">
    <property type="entry name" value="Arg_tRNA_synt_N"/>
    <property type="match status" value="1"/>
</dbReference>
<keyword evidence="5 10" id="KW-0547">Nucleotide-binding</keyword>
<dbReference type="InterPro" id="IPR001412">
    <property type="entry name" value="aa-tRNA-synth_I_CS"/>
</dbReference>
<gene>
    <name evidence="10" type="primary">argS</name>
    <name evidence="14" type="ORF">E3J84_04640</name>
</gene>
<accession>A0A523RW79</accession>
<evidence type="ECO:0000256" key="3">
    <source>
        <dbReference type="ARBA" id="ARBA00022490"/>
    </source>
</evidence>
<reference evidence="14 15" key="1">
    <citation type="submission" date="2019-03" db="EMBL/GenBank/DDBJ databases">
        <title>Metabolic potential of uncultured bacteria and archaea associated with petroleum seepage in deep-sea sediments.</title>
        <authorList>
            <person name="Dong X."/>
            <person name="Hubert C."/>
        </authorList>
    </citation>
    <scope>NUCLEOTIDE SEQUENCE [LARGE SCALE GENOMIC DNA]</scope>
    <source>
        <strain evidence="14">E44_bin7</strain>
    </source>
</reference>
<comment type="caution">
    <text evidence="14">The sequence shown here is derived from an EMBL/GenBank/DDBJ whole genome shotgun (WGS) entry which is preliminary data.</text>
</comment>
<evidence type="ECO:0000256" key="4">
    <source>
        <dbReference type="ARBA" id="ARBA00022598"/>
    </source>
</evidence>
<dbReference type="NCBIfam" id="TIGR00456">
    <property type="entry name" value="argS"/>
    <property type="match status" value="1"/>
</dbReference>
<dbReference type="InterPro" id="IPR014729">
    <property type="entry name" value="Rossmann-like_a/b/a_fold"/>
</dbReference>
<comment type="subunit">
    <text evidence="10">Monomer.</text>
</comment>
<dbReference type="InterPro" id="IPR005148">
    <property type="entry name" value="Arg-tRNA-synth_N"/>
</dbReference>
<dbReference type="GO" id="GO:0005524">
    <property type="term" value="F:ATP binding"/>
    <property type="evidence" value="ECO:0007669"/>
    <property type="project" value="UniProtKB-UniRule"/>
</dbReference>
<dbReference type="Pfam" id="PF05746">
    <property type="entry name" value="DALR_1"/>
    <property type="match status" value="1"/>
</dbReference>
<evidence type="ECO:0000259" key="12">
    <source>
        <dbReference type="SMART" id="SM00836"/>
    </source>
</evidence>
<dbReference type="GO" id="GO:0005737">
    <property type="term" value="C:cytoplasm"/>
    <property type="evidence" value="ECO:0007669"/>
    <property type="project" value="UniProtKB-SubCell"/>
</dbReference>
<dbReference type="CDD" id="cd00671">
    <property type="entry name" value="ArgRS_core"/>
    <property type="match status" value="1"/>
</dbReference>
<evidence type="ECO:0000256" key="6">
    <source>
        <dbReference type="ARBA" id="ARBA00022840"/>
    </source>
</evidence>
<dbReference type="SMART" id="SM01016">
    <property type="entry name" value="Arg_tRNA_synt_N"/>
    <property type="match status" value="1"/>
</dbReference>
<proteinExistence type="inferred from homology"/>
<dbReference type="EMBL" id="SOKJ01000256">
    <property type="protein sequence ID" value="TET09891.1"/>
    <property type="molecule type" value="Genomic_DNA"/>
</dbReference>
<dbReference type="PANTHER" id="PTHR11956">
    <property type="entry name" value="ARGINYL-TRNA SYNTHETASE"/>
    <property type="match status" value="1"/>
</dbReference>
<keyword evidence="6 10" id="KW-0067">ATP-binding</keyword>
<dbReference type="Gene3D" id="3.40.50.620">
    <property type="entry name" value="HUPs"/>
    <property type="match status" value="1"/>
</dbReference>
<evidence type="ECO:0000256" key="2">
    <source>
        <dbReference type="ARBA" id="ARBA00005594"/>
    </source>
</evidence>
<evidence type="ECO:0000313" key="14">
    <source>
        <dbReference type="EMBL" id="TET09891.1"/>
    </source>
</evidence>
<dbReference type="SMART" id="SM00836">
    <property type="entry name" value="DALR_1"/>
    <property type="match status" value="1"/>
</dbReference>
<dbReference type="PANTHER" id="PTHR11956:SF5">
    <property type="entry name" value="ARGININE--TRNA LIGASE, CYTOPLASMIC"/>
    <property type="match status" value="1"/>
</dbReference>
<keyword evidence="7 10" id="KW-0648">Protein biosynthesis</keyword>
<feature type="domain" description="Arginyl tRNA synthetase N-terminal" evidence="13">
    <location>
        <begin position="3"/>
        <end position="91"/>
    </location>
</feature>
<evidence type="ECO:0000256" key="10">
    <source>
        <dbReference type="HAMAP-Rule" id="MF_00123"/>
    </source>
</evidence>
<feature type="domain" description="DALR anticodon binding" evidence="12">
    <location>
        <begin position="471"/>
        <end position="591"/>
    </location>
</feature>
<dbReference type="Pfam" id="PF00750">
    <property type="entry name" value="tRNA-synt_1d"/>
    <property type="match status" value="1"/>
</dbReference>
<evidence type="ECO:0000256" key="11">
    <source>
        <dbReference type="RuleBase" id="RU363038"/>
    </source>
</evidence>
<dbReference type="InterPro" id="IPR036695">
    <property type="entry name" value="Arg-tRNA-synth_N_sf"/>
</dbReference>
<feature type="short sequence motif" description="'HIGH' region" evidence="10">
    <location>
        <begin position="128"/>
        <end position="138"/>
    </location>
</feature>
<dbReference type="GO" id="GO:0006420">
    <property type="term" value="P:arginyl-tRNA aminoacylation"/>
    <property type="evidence" value="ECO:0007669"/>
    <property type="project" value="UniProtKB-UniRule"/>
</dbReference>
<evidence type="ECO:0000256" key="9">
    <source>
        <dbReference type="ARBA" id="ARBA00049339"/>
    </source>
</evidence>
<evidence type="ECO:0000313" key="15">
    <source>
        <dbReference type="Proteomes" id="UP000316360"/>
    </source>
</evidence>
<dbReference type="InterPro" id="IPR001278">
    <property type="entry name" value="Arg-tRNA-ligase"/>
</dbReference>
<dbReference type="SUPFAM" id="SSF52374">
    <property type="entry name" value="Nucleotidylyl transferase"/>
    <property type="match status" value="1"/>
</dbReference>
<dbReference type="InterPro" id="IPR008909">
    <property type="entry name" value="DALR_anticod-bd"/>
</dbReference>
<protein>
    <recommendedName>
        <fullName evidence="10">Arginine--tRNA ligase</fullName>
        <ecNumber evidence="10">6.1.1.19</ecNumber>
    </recommendedName>
    <alternativeName>
        <fullName evidence="10">Arginyl-tRNA synthetase</fullName>
        <shortName evidence="10">ArgRS</shortName>
    </alternativeName>
</protein>
<evidence type="ECO:0000256" key="1">
    <source>
        <dbReference type="ARBA" id="ARBA00004496"/>
    </source>
</evidence>
<evidence type="ECO:0000256" key="5">
    <source>
        <dbReference type="ARBA" id="ARBA00022741"/>
    </source>
</evidence>